<dbReference type="AlphaFoldDB" id="A0A1H9S864"/>
<evidence type="ECO:0000256" key="3">
    <source>
        <dbReference type="ARBA" id="ARBA00022741"/>
    </source>
</evidence>
<evidence type="ECO:0000256" key="5">
    <source>
        <dbReference type="ARBA" id="ARBA00023016"/>
    </source>
</evidence>
<keyword evidence="3 7" id="KW-0547">Nucleotide-binding</keyword>
<evidence type="ECO:0000256" key="4">
    <source>
        <dbReference type="ARBA" id="ARBA00022840"/>
    </source>
</evidence>
<accession>A0A1H9S864</accession>
<evidence type="ECO:0000256" key="2">
    <source>
        <dbReference type="ARBA" id="ARBA00022553"/>
    </source>
</evidence>
<dbReference type="PRINTS" id="PR00301">
    <property type="entry name" value="HEATSHOCK70"/>
</dbReference>
<dbReference type="SUPFAM" id="SSF53067">
    <property type="entry name" value="Actin-like ATPase domain"/>
    <property type="match status" value="2"/>
</dbReference>
<dbReference type="GO" id="GO:0005524">
    <property type="term" value="F:ATP binding"/>
    <property type="evidence" value="ECO:0007669"/>
    <property type="project" value="UniProtKB-KW"/>
</dbReference>
<proteinExistence type="inferred from homology"/>
<protein>
    <submittedName>
        <fullName evidence="10">Molecular chaperone DnaK</fullName>
    </submittedName>
</protein>
<keyword evidence="2" id="KW-0597">Phosphoprotein</keyword>
<keyword evidence="6" id="KW-0143">Chaperone</keyword>
<dbReference type="InterPro" id="IPR013126">
    <property type="entry name" value="Hsp_70_fam"/>
</dbReference>
<dbReference type="SUPFAM" id="SSF100920">
    <property type="entry name" value="Heat shock protein 70kD (HSP70), peptide-binding domain"/>
    <property type="match status" value="1"/>
</dbReference>
<evidence type="ECO:0000256" key="1">
    <source>
        <dbReference type="ARBA" id="ARBA00007381"/>
    </source>
</evidence>
<feature type="transmembrane region" description="Helical" evidence="9">
    <location>
        <begin position="603"/>
        <end position="622"/>
    </location>
</feature>
<keyword evidence="9" id="KW-0472">Membrane</keyword>
<comment type="similarity">
    <text evidence="1 7">Belongs to the heat shock protein 70 family.</text>
</comment>
<dbReference type="FunFam" id="3.30.420.40:FF:000071">
    <property type="entry name" value="Molecular chaperone DnaK"/>
    <property type="match status" value="1"/>
</dbReference>
<evidence type="ECO:0000256" key="8">
    <source>
        <dbReference type="SAM" id="MobiDB-lite"/>
    </source>
</evidence>
<keyword evidence="11" id="KW-1185">Reference proteome</keyword>
<evidence type="ECO:0000256" key="7">
    <source>
        <dbReference type="RuleBase" id="RU003322"/>
    </source>
</evidence>
<evidence type="ECO:0000256" key="9">
    <source>
        <dbReference type="SAM" id="Phobius"/>
    </source>
</evidence>
<keyword evidence="9" id="KW-0812">Transmembrane</keyword>
<feature type="transmembrane region" description="Helical" evidence="9">
    <location>
        <begin position="577"/>
        <end position="597"/>
    </location>
</feature>
<dbReference type="EMBL" id="FOGO01000004">
    <property type="protein sequence ID" value="SER81151.1"/>
    <property type="molecule type" value="Genomic_DNA"/>
</dbReference>
<dbReference type="RefSeq" id="WP_162637659.1">
    <property type="nucleotide sequence ID" value="NZ_FOGO01000004.1"/>
</dbReference>
<dbReference type="InterPro" id="IPR043129">
    <property type="entry name" value="ATPase_NBD"/>
</dbReference>
<dbReference type="Gene3D" id="3.90.640.10">
    <property type="entry name" value="Actin, Chain A, domain 4"/>
    <property type="match status" value="1"/>
</dbReference>
<feature type="region of interest" description="Disordered" evidence="8">
    <location>
        <begin position="488"/>
        <end position="539"/>
    </location>
</feature>
<dbReference type="Proteomes" id="UP000182841">
    <property type="component" value="Unassembled WGS sequence"/>
</dbReference>
<evidence type="ECO:0000313" key="11">
    <source>
        <dbReference type="Proteomes" id="UP000182841"/>
    </source>
</evidence>
<dbReference type="Gene3D" id="2.60.34.10">
    <property type="entry name" value="Substrate Binding Domain Of DNAk, Chain A, domain 1"/>
    <property type="match status" value="1"/>
</dbReference>
<keyword evidence="9" id="KW-1133">Transmembrane helix</keyword>
<gene>
    <name evidence="10" type="ORF">SAMN05421870_104343</name>
</gene>
<reference evidence="11" key="1">
    <citation type="submission" date="2016-10" db="EMBL/GenBank/DDBJ databases">
        <authorList>
            <person name="Varghese N."/>
            <person name="Submissions S."/>
        </authorList>
    </citation>
    <scope>NUCLEOTIDE SEQUENCE [LARGE SCALE GENOMIC DNA]</scope>
    <source>
        <strain evidence="11">CGMCC 4.6825</strain>
    </source>
</reference>
<keyword evidence="4 7" id="KW-0067">ATP-binding</keyword>
<dbReference type="Pfam" id="PF00012">
    <property type="entry name" value="HSP70"/>
    <property type="match status" value="2"/>
</dbReference>
<evidence type="ECO:0000256" key="6">
    <source>
        <dbReference type="ARBA" id="ARBA00023186"/>
    </source>
</evidence>
<dbReference type="GO" id="GO:0140662">
    <property type="term" value="F:ATP-dependent protein folding chaperone"/>
    <property type="evidence" value="ECO:0007669"/>
    <property type="project" value="InterPro"/>
</dbReference>
<name>A0A1H9S864_9ACTN</name>
<evidence type="ECO:0000313" key="10">
    <source>
        <dbReference type="EMBL" id="SER81151.1"/>
    </source>
</evidence>
<dbReference type="Gene3D" id="3.30.420.40">
    <property type="match status" value="2"/>
</dbReference>
<dbReference type="InterPro" id="IPR029047">
    <property type="entry name" value="HSP70_peptide-bd_sf"/>
</dbReference>
<dbReference type="PANTHER" id="PTHR19375">
    <property type="entry name" value="HEAT SHOCK PROTEIN 70KDA"/>
    <property type="match status" value="1"/>
</dbReference>
<dbReference type="FunFam" id="3.90.640.10:FF:000003">
    <property type="entry name" value="Molecular chaperone DnaK"/>
    <property type="match status" value="1"/>
</dbReference>
<organism evidence="10 11">
    <name type="scientific">Streptomyces qinglanensis</name>
    <dbReference type="NCBI Taxonomy" id="943816"/>
    <lineage>
        <taxon>Bacteria</taxon>
        <taxon>Bacillati</taxon>
        <taxon>Actinomycetota</taxon>
        <taxon>Actinomycetes</taxon>
        <taxon>Kitasatosporales</taxon>
        <taxon>Streptomycetaceae</taxon>
        <taxon>Streptomyces</taxon>
    </lineage>
</organism>
<sequence>MTGVVGIDLGTARSTVCVLMDGKPVLATNAQGDHSTPSVVAFTPDGGVLTGEAARRQAAVDPHRTVHSVRRHLGTDWHVEIDGRSHTAPQIASLLLRALKRDAEALTGNPVTEAVFTVPVGFGYAQRQALHEAAGLAGLEVLRLAHESACVGLAHGAEHAVDGENRQFVIVRLGAGSFDICGLGVDDGSGGVLCADVTAFRGDARLGGNDWDRAVADHLAGLCQDRYGVNVSRDPAARQRLWEAAETARTELSSSSSTTVDLPYLVSGPGGPVHLQESVTRAEFDELTAPLRERCAHLVRSVTDDLDGLLPDVVPILLAGGAVRTPGIVDTVRGMLPGKTVRILQGPQAATGAALQAAVITHARRDLLLLDGAPKTLGIGTRGGASTTMIKQGTVRPTHRSEFFIPAEPLPRDGSRPVAFDVYETDEGHEPRAVGQDRPPYRQRLGTVELTGLRPTASGTPQIEITVTMDADGEAAVTATALATGLQWRLSPGRTSEPAPSSIALTPEPSAPDPAPHGTDSRPAAAHRPGATAPRKTELRAGLPGFTEQQALRLLQSNDACVRPQDMPVGLSSLSCLIPLAFIAGYLMAGTGVMALAYPSRNVASPILLLPGLLLLAGAYWAKSALSRKTVAHLARAPRREEP</sequence>
<keyword evidence="5" id="KW-0346">Stress response</keyword>